<evidence type="ECO:0000313" key="1">
    <source>
        <dbReference type="EMBL" id="DAF63893.1"/>
    </source>
</evidence>
<accession>A0A8S5TKS3</accession>
<name>A0A8S5TKS3_9CAUD</name>
<organism evidence="1">
    <name type="scientific">Siphoviridae sp. ctgn638</name>
    <dbReference type="NCBI Taxonomy" id="2827913"/>
    <lineage>
        <taxon>Viruses</taxon>
        <taxon>Duplodnaviria</taxon>
        <taxon>Heunggongvirae</taxon>
        <taxon>Uroviricota</taxon>
        <taxon>Caudoviricetes</taxon>
    </lineage>
</organism>
<sequence length="30" mass="3316">MKCSSMREQSCRAFAKVKTNKKQIGVGKNG</sequence>
<protein>
    <submittedName>
        <fullName evidence="1">Uncharacterized protein</fullName>
    </submittedName>
</protein>
<proteinExistence type="predicted"/>
<dbReference type="EMBL" id="BK032845">
    <property type="protein sequence ID" value="DAF63893.1"/>
    <property type="molecule type" value="Genomic_DNA"/>
</dbReference>
<reference evidence="1" key="1">
    <citation type="journal article" date="2021" name="Proc. Natl. Acad. Sci. U.S.A.">
        <title>A Catalog of Tens of Thousands of Viruses from Human Metagenomes Reveals Hidden Associations with Chronic Diseases.</title>
        <authorList>
            <person name="Tisza M.J."/>
            <person name="Buck C.B."/>
        </authorList>
    </citation>
    <scope>NUCLEOTIDE SEQUENCE</scope>
    <source>
        <strain evidence="1">Ctgn638</strain>
    </source>
</reference>